<dbReference type="SUPFAM" id="SSF48576">
    <property type="entry name" value="Terpenoid synthases"/>
    <property type="match status" value="1"/>
</dbReference>
<dbReference type="RefSeq" id="WP_343950959.1">
    <property type="nucleotide sequence ID" value="NZ_BAAAHQ010000016.1"/>
</dbReference>
<dbReference type="Proteomes" id="UP001501578">
    <property type="component" value="Unassembled WGS sequence"/>
</dbReference>
<evidence type="ECO:0000313" key="1">
    <source>
        <dbReference type="EMBL" id="GAA0930679.1"/>
    </source>
</evidence>
<organism evidence="1 2">
    <name type="scientific">Nonomuraea longicatena</name>
    <dbReference type="NCBI Taxonomy" id="83682"/>
    <lineage>
        <taxon>Bacteria</taxon>
        <taxon>Bacillati</taxon>
        <taxon>Actinomycetota</taxon>
        <taxon>Actinomycetes</taxon>
        <taxon>Streptosporangiales</taxon>
        <taxon>Streptosporangiaceae</taxon>
        <taxon>Nonomuraea</taxon>
    </lineage>
</organism>
<evidence type="ECO:0008006" key="3">
    <source>
        <dbReference type="Google" id="ProtNLM"/>
    </source>
</evidence>
<proteinExistence type="predicted"/>
<dbReference type="Pfam" id="PF19086">
    <property type="entry name" value="Terpene_syn_C_2"/>
    <property type="match status" value="1"/>
</dbReference>
<dbReference type="Gene3D" id="1.10.600.10">
    <property type="entry name" value="Farnesyl Diphosphate Synthase"/>
    <property type="match status" value="1"/>
</dbReference>
<sequence>MTVRPGAELVTPWPLRSSPYVDRARSAAIDWMRSFGLMRDEHSVREFTDRRLAEAAGFFYPDAGAVDSAVAAQLMGWCFLPFDDRPGASRHSGLSPDVCGRLVAVVHGESAGRPGSRSVVAFEDLWRRMTRGMSASLLARLRRHWSSYFSSRLSGAVDRRPRRTFTDLDAYFSLRAATTCALGQNDLAEHWGGTEVPPALWHHPLPARMRGLVADLVARRADGTGPHACGRGDAAQRTVDRLVVLEETALPRLARRLDPGHRTALRGYADILHNRIVGDHEWRRLVTPADP</sequence>
<comment type="caution">
    <text evidence="1">The sequence shown here is derived from an EMBL/GenBank/DDBJ whole genome shotgun (WGS) entry which is preliminary data.</text>
</comment>
<protein>
    <recommendedName>
        <fullName evidence="3">Terpene synthase</fullName>
    </recommendedName>
</protein>
<keyword evidence="2" id="KW-1185">Reference proteome</keyword>
<dbReference type="EMBL" id="BAAAHQ010000016">
    <property type="protein sequence ID" value="GAA0930679.1"/>
    <property type="molecule type" value="Genomic_DNA"/>
</dbReference>
<name>A0ABP4A5J5_9ACTN</name>
<dbReference type="InterPro" id="IPR008949">
    <property type="entry name" value="Isoprenoid_synthase_dom_sf"/>
</dbReference>
<evidence type="ECO:0000313" key="2">
    <source>
        <dbReference type="Proteomes" id="UP001501578"/>
    </source>
</evidence>
<accession>A0ABP4A5J5</accession>
<gene>
    <name evidence="1" type="ORF">GCM10009560_35290</name>
</gene>
<reference evidence="2" key="1">
    <citation type="journal article" date="2019" name="Int. J. Syst. Evol. Microbiol.">
        <title>The Global Catalogue of Microorganisms (GCM) 10K type strain sequencing project: providing services to taxonomists for standard genome sequencing and annotation.</title>
        <authorList>
            <consortium name="The Broad Institute Genomics Platform"/>
            <consortium name="The Broad Institute Genome Sequencing Center for Infectious Disease"/>
            <person name="Wu L."/>
            <person name="Ma J."/>
        </authorList>
    </citation>
    <scope>NUCLEOTIDE SEQUENCE [LARGE SCALE GENOMIC DNA]</scope>
    <source>
        <strain evidence="2">JCM 11136</strain>
    </source>
</reference>